<gene>
    <name evidence="1" type="ORF">NPIL_484271</name>
</gene>
<protein>
    <submittedName>
        <fullName evidence="1">Uncharacterized protein</fullName>
    </submittedName>
</protein>
<proteinExistence type="predicted"/>
<evidence type="ECO:0000313" key="2">
    <source>
        <dbReference type="Proteomes" id="UP000887013"/>
    </source>
</evidence>
<name>A0A8X6TME5_NEPPI</name>
<dbReference type="Proteomes" id="UP000887013">
    <property type="component" value="Unassembled WGS sequence"/>
</dbReference>
<evidence type="ECO:0000313" key="1">
    <source>
        <dbReference type="EMBL" id="GFT31233.1"/>
    </source>
</evidence>
<dbReference type="EMBL" id="BMAW01061465">
    <property type="protein sequence ID" value="GFT31233.1"/>
    <property type="molecule type" value="Genomic_DNA"/>
</dbReference>
<organism evidence="1 2">
    <name type="scientific">Nephila pilipes</name>
    <name type="common">Giant wood spider</name>
    <name type="synonym">Nephila maculata</name>
    <dbReference type="NCBI Taxonomy" id="299642"/>
    <lineage>
        <taxon>Eukaryota</taxon>
        <taxon>Metazoa</taxon>
        <taxon>Ecdysozoa</taxon>
        <taxon>Arthropoda</taxon>
        <taxon>Chelicerata</taxon>
        <taxon>Arachnida</taxon>
        <taxon>Araneae</taxon>
        <taxon>Araneomorphae</taxon>
        <taxon>Entelegynae</taxon>
        <taxon>Araneoidea</taxon>
        <taxon>Nephilidae</taxon>
        <taxon>Nephila</taxon>
    </lineage>
</organism>
<reference evidence="1" key="1">
    <citation type="submission" date="2020-08" db="EMBL/GenBank/DDBJ databases">
        <title>Multicomponent nature underlies the extraordinary mechanical properties of spider dragline silk.</title>
        <authorList>
            <person name="Kono N."/>
            <person name="Nakamura H."/>
            <person name="Mori M."/>
            <person name="Yoshida Y."/>
            <person name="Ohtoshi R."/>
            <person name="Malay A.D."/>
            <person name="Moran D.A.P."/>
            <person name="Tomita M."/>
            <person name="Numata K."/>
            <person name="Arakawa K."/>
        </authorList>
    </citation>
    <scope>NUCLEOTIDE SEQUENCE</scope>
</reference>
<dbReference type="AlphaFoldDB" id="A0A8X6TME5"/>
<comment type="caution">
    <text evidence="1">The sequence shown here is derived from an EMBL/GenBank/DDBJ whole genome shotgun (WGS) entry which is preliminary data.</text>
</comment>
<sequence length="95" mass="10037">MLFCSQKKKLTATACIKERAATVQRKPSPAPAAAGCPPAPLHEKARRASTSLFALAKPRTAPPVAACRRPAKQQPVAARAAQGCTALQRRALHTI</sequence>
<keyword evidence="2" id="KW-1185">Reference proteome</keyword>
<accession>A0A8X6TME5</accession>